<keyword evidence="2" id="KW-0813">Transport</keyword>
<keyword evidence="5 7" id="KW-1133">Transmembrane helix</keyword>
<dbReference type="AlphaFoldDB" id="A0AA37UJ18"/>
<dbReference type="Pfam" id="PF07690">
    <property type="entry name" value="MFS_1"/>
    <property type="match status" value="1"/>
</dbReference>
<evidence type="ECO:0000313" key="10">
    <source>
        <dbReference type="Proteomes" id="UP001157160"/>
    </source>
</evidence>
<sequence>MALPFLVPLLIGAPLLVPESRDTNPGPFDLVSIALSGLALAPLVYAIKHTATDGIDLLGVGALVVAVVSGTLFVRRLLRRDNPMLDVRLFANPGFTGAILVNFVSVLSLVGLLFFVAQHLQLVVGMSPVEAALVLVPGTVGMIAAGLAIVRIVRFAPINLLMAGGLVLSGAAYVIMAVIGGEISVVAIAIAFLLISVGVGAAETLSNDVIIASVPADKAGAASAVSETAYEFGAVIGTAVLGSILTGVYRQQLVVPQGVPDADAAAAGETLGAAVDVAGSLPDALGAELLANAGHAFDAGVVVTSWIGAGLMTVAVVLALTLMRGTKAH</sequence>
<keyword evidence="4 7" id="KW-0812">Transmembrane</keyword>
<feature type="transmembrane region" description="Helical" evidence="7">
    <location>
        <begin position="183"/>
        <end position="202"/>
    </location>
</feature>
<dbReference type="PANTHER" id="PTHR42718">
    <property type="entry name" value="MAJOR FACILITATOR SUPERFAMILY MULTIDRUG TRANSPORTER MFSC"/>
    <property type="match status" value="1"/>
</dbReference>
<protein>
    <recommendedName>
        <fullName evidence="8">Major facilitator superfamily (MFS) profile domain-containing protein</fullName>
    </recommendedName>
</protein>
<dbReference type="InterPro" id="IPR011701">
    <property type="entry name" value="MFS"/>
</dbReference>
<evidence type="ECO:0000256" key="6">
    <source>
        <dbReference type="ARBA" id="ARBA00023136"/>
    </source>
</evidence>
<evidence type="ECO:0000256" key="2">
    <source>
        <dbReference type="ARBA" id="ARBA00022448"/>
    </source>
</evidence>
<dbReference type="EMBL" id="BSUL01000001">
    <property type="protein sequence ID" value="GMA28616.1"/>
    <property type="molecule type" value="Genomic_DNA"/>
</dbReference>
<dbReference type="GO" id="GO:0005886">
    <property type="term" value="C:plasma membrane"/>
    <property type="evidence" value="ECO:0007669"/>
    <property type="project" value="UniProtKB-SubCell"/>
</dbReference>
<dbReference type="InterPro" id="IPR036259">
    <property type="entry name" value="MFS_trans_sf"/>
</dbReference>
<name>A0AA37UJ18_9MICO</name>
<keyword evidence="10" id="KW-1185">Reference proteome</keyword>
<dbReference type="Gene3D" id="1.20.1250.20">
    <property type="entry name" value="MFS general substrate transporter like domains"/>
    <property type="match status" value="1"/>
</dbReference>
<evidence type="ECO:0000313" key="9">
    <source>
        <dbReference type="EMBL" id="GMA28616.1"/>
    </source>
</evidence>
<proteinExistence type="predicted"/>
<keyword evidence="3" id="KW-1003">Cell membrane</keyword>
<evidence type="ECO:0000256" key="3">
    <source>
        <dbReference type="ARBA" id="ARBA00022475"/>
    </source>
</evidence>
<dbReference type="Proteomes" id="UP001157160">
    <property type="component" value="Unassembled WGS sequence"/>
</dbReference>
<evidence type="ECO:0000259" key="8">
    <source>
        <dbReference type="PROSITE" id="PS50850"/>
    </source>
</evidence>
<evidence type="ECO:0000256" key="4">
    <source>
        <dbReference type="ARBA" id="ARBA00022692"/>
    </source>
</evidence>
<accession>A0AA37UJ18</accession>
<feature type="transmembrane region" description="Helical" evidence="7">
    <location>
        <begin position="129"/>
        <end position="150"/>
    </location>
</feature>
<feature type="transmembrane region" description="Helical" evidence="7">
    <location>
        <begin position="299"/>
        <end position="323"/>
    </location>
</feature>
<organism evidence="9 10">
    <name type="scientific">Arenivirga flava</name>
    <dbReference type="NCBI Taxonomy" id="1930060"/>
    <lineage>
        <taxon>Bacteria</taxon>
        <taxon>Bacillati</taxon>
        <taxon>Actinomycetota</taxon>
        <taxon>Actinomycetes</taxon>
        <taxon>Micrococcales</taxon>
        <taxon>Microbacteriaceae</taxon>
        <taxon>Arenivirga</taxon>
    </lineage>
</organism>
<dbReference type="PANTHER" id="PTHR42718:SF47">
    <property type="entry name" value="METHYL VIOLOGEN RESISTANCE PROTEIN SMVA"/>
    <property type="match status" value="1"/>
</dbReference>
<comment type="subcellular location">
    <subcellularLocation>
        <location evidence="1">Cell membrane</location>
        <topology evidence="1">Multi-pass membrane protein</topology>
    </subcellularLocation>
</comment>
<evidence type="ECO:0000256" key="1">
    <source>
        <dbReference type="ARBA" id="ARBA00004651"/>
    </source>
</evidence>
<evidence type="ECO:0000256" key="7">
    <source>
        <dbReference type="SAM" id="Phobius"/>
    </source>
</evidence>
<feature type="domain" description="Major facilitator superfamily (MFS) profile" evidence="8">
    <location>
        <begin position="1"/>
        <end position="327"/>
    </location>
</feature>
<dbReference type="SUPFAM" id="SSF103473">
    <property type="entry name" value="MFS general substrate transporter"/>
    <property type="match status" value="1"/>
</dbReference>
<reference evidence="9 10" key="1">
    <citation type="journal article" date="2014" name="Int. J. Syst. Evol. Microbiol.">
        <title>Complete genome sequence of Corynebacterium casei LMG S-19264T (=DSM 44701T), isolated from a smear-ripened cheese.</title>
        <authorList>
            <consortium name="US DOE Joint Genome Institute (JGI-PGF)"/>
            <person name="Walter F."/>
            <person name="Albersmeier A."/>
            <person name="Kalinowski J."/>
            <person name="Ruckert C."/>
        </authorList>
    </citation>
    <scope>NUCLEOTIDE SEQUENCE [LARGE SCALE GENOMIC DNA]</scope>
    <source>
        <strain evidence="9 10">NBRC 112289</strain>
    </source>
</reference>
<feature type="transmembrane region" description="Helical" evidence="7">
    <location>
        <begin position="156"/>
        <end position="176"/>
    </location>
</feature>
<feature type="transmembrane region" description="Helical" evidence="7">
    <location>
        <begin position="54"/>
        <end position="74"/>
    </location>
</feature>
<keyword evidence="6 7" id="KW-0472">Membrane</keyword>
<feature type="transmembrane region" description="Helical" evidence="7">
    <location>
        <begin position="94"/>
        <end position="117"/>
    </location>
</feature>
<dbReference type="GO" id="GO:0022857">
    <property type="term" value="F:transmembrane transporter activity"/>
    <property type="evidence" value="ECO:0007669"/>
    <property type="project" value="InterPro"/>
</dbReference>
<dbReference type="PROSITE" id="PS50850">
    <property type="entry name" value="MFS"/>
    <property type="match status" value="1"/>
</dbReference>
<evidence type="ECO:0000256" key="5">
    <source>
        <dbReference type="ARBA" id="ARBA00022989"/>
    </source>
</evidence>
<gene>
    <name evidence="9" type="ORF">GCM10025874_18690</name>
</gene>
<comment type="caution">
    <text evidence="9">The sequence shown here is derived from an EMBL/GenBank/DDBJ whole genome shotgun (WGS) entry which is preliminary data.</text>
</comment>
<dbReference type="InterPro" id="IPR020846">
    <property type="entry name" value="MFS_dom"/>
</dbReference>